<dbReference type="AlphaFoldDB" id="A0AA49GKC7"/>
<feature type="domain" description="Phospholipid/glycerol acyltransferase" evidence="5">
    <location>
        <begin position="74"/>
        <end position="188"/>
    </location>
</feature>
<evidence type="ECO:0000256" key="3">
    <source>
        <dbReference type="ARBA" id="ARBA00023315"/>
    </source>
</evidence>
<accession>A0AA49GKC7</accession>
<dbReference type="PANTHER" id="PTHR10434:SF66">
    <property type="entry name" value="PHOSPHOLIPID_GLYCEROL ACYLTRANSFERASE DOMAIN-CONTAINING PROTEIN"/>
    <property type="match status" value="1"/>
</dbReference>
<evidence type="ECO:0000256" key="4">
    <source>
        <dbReference type="SAM" id="Phobius"/>
    </source>
</evidence>
<evidence type="ECO:0000256" key="1">
    <source>
        <dbReference type="ARBA" id="ARBA00005189"/>
    </source>
</evidence>
<dbReference type="PANTHER" id="PTHR10434">
    <property type="entry name" value="1-ACYL-SN-GLYCEROL-3-PHOSPHATE ACYLTRANSFERASE"/>
    <property type="match status" value="1"/>
</dbReference>
<keyword evidence="4" id="KW-1133">Transmembrane helix</keyword>
<keyword evidence="4" id="KW-0472">Membrane</keyword>
<dbReference type="GO" id="GO:0006654">
    <property type="term" value="P:phosphatidic acid biosynthetic process"/>
    <property type="evidence" value="ECO:0007669"/>
    <property type="project" value="TreeGrafter"/>
</dbReference>
<gene>
    <name evidence="6" type="ORF">K4G66_29340</name>
</gene>
<dbReference type="SMART" id="SM00563">
    <property type="entry name" value="PlsC"/>
    <property type="match status" value="1"/>
</dbReference>
<sequence length="251" mass="28807">MGKVWLRLYSTYGLLVFGGVFLILFPLFSLALLNRKWHRYALLLNQFWSRAFLMGMGVPAKVYGREHLKKNQTYVLAPNHFSLLDIAVMGYIPKPFVFVGKVSLAKIPLFGFMFKKLHITVDRKSLKSRYQALQLAKQAADEGKSLVMYPEGGIQSEHPPQLARFKNGPFKVAIEKQIPVVPITIPFNFLILPDDDKLLMRPRRPVMIIHPPIETRGMVEADVNALREQTFAIIEQELQKYHQANPIPHEN</sequence>
<dbReference type="InterPro" id="IPR002123">
    <property type="entry name" value="Plipid/glycerol_acylTrfase"/>
</dbReference>
<dbReference type="SUPFAM" id="SSF69593">
    <property type="entry name" value="Glycerol-3-phosphate (1)-acyltransferase"/>
    <property type="match status" value="1"/>
</dbReference>
<dbReference type="CDD" id="cd07989">
    <property type="entry name" value="LPLAT_AGPAT-like"/>
    <property type="match status" value="1"/>
</dbReference>
<dbReference type="GO" id="GO:0003841">
    <property type="term" value="F:1-acylglycerol-3-phosphate O-acyltransferase activity"/>
    <property type="evidence" value="ECO:0007669"/>
    <property type="project" value="TreeGrafter"/>
</dbReference>
<proteinExistence type="predicted"/>
<keyword evidence="2" id="KW-0808">Transferase</keyword>
<feature type="transmembrane region" description="Helical" evidence="4">
    <location>
        <begin position="12"/>
        <end position="33"/>
    </location>
</feature>
<evidence type="ECO:0000313" key="6">
    <source>
        <dbReference type="EMBL" id="WKN36470.1"/>
    </source>
</evidence>
<evidence type="ECO:0000256" key="2">
    <source>
        <dbReference type="ARBA" id="ARBA00022679"/>
    </source>
</evidence>
<dbReference type="EMBL" id="CP120682">
    <property type="protein sequence ID" value="WKN36470.1"/>
    <property type="molecule type" value="Genomic_DNA"/>
</dbReference>
<reference evidence="6" key="2">
    <citation type="journal article" date="2024" name="Antonie Van Leeuwenhoek">
        <title>Roseihalotalea indica gen. nov., sp. nov., a halophilic Bacteroidetes from mesopelagic Southwest Indian Ocean with higher carbohydrate metabolic potential.</title>
        <authorList>
            <person name="Chen B."/>
            <person name="Zhang M."/>
            <person name="Lin D."/>
            <person name="Ye J."/>
            <person name="Tang K."/>
        </authorList>
    </citation>
    <scope>NUCLEOTIDE SEQUENCE</scope>
    <source>
        <strain evidence="6">TK19036</strain>
    </source>
</reference>
<comment type="pathway">
    <text evidence="1">Lipid metabolism.</text>
</comment>
<keyword evidence="4" id="KW-0812">Transmembrane</keyword>
<evidence type="ECO:0000259" key="5">
    <source>
        <dbReference type="SMART" id="SM00563"/>
    </source>
</evidence>
<keyword evidence="3 6" id="KW-0012">Acyltransferase</keyword>
<name>A0AA49GKC7_9BACT</name>
<reference evidence="6" key="1">
    <citation type="journal article" date="2023" name="Comput. Struct. Biotechnol. J.">
        <title>Discovery of a novel marine Bacteroidetes with a rich repertoire of carbohydrate-active enzymes.</title>
        <authorList>
            <person name="Chen B."/>
            <person name="Liu G."/>
            <person name="Chen Q."/>
            <person name="Wang H."/>
            <person name="Liu L."/>
            <person name="Tang K."/>
        </authorList>
    </citation>
    <scope>NUCLEOTIDE SEQUENCE</scope>
    <source>
        <strain evidence="6">TK19036</strain>
    </source>
</reference>
<dbReference type="Pfam" id="PF01553">
    <property type="entry name" value="Acyltransferase"/>
    <property type="match status" value="1"/>
</dbReference>
<organism evidence="6">
    <name type="scientific">Roseihalotalea indica</name>
    <dbReference type="NCBI Taxonomy" id="2867963"/>
    <lineage>
        <taxon>Bacteria</taxon>
        <taxon>Pseudomonadati</taxon>
        <taxon>Bacteroidota</taxon>
        <taxon>Cytophagia</taxon>
        <taxon>Cytophagales</taxon>
        <taxon>Catalimonadaceae</taxon>
        <taxon>Roseihalotalea</taxon>
    </lineage>
</organism>
<protein>
    <submittedName>
        <fullName evidence="6">Lysophospholipid acyltransferase family protein</fullName>
    </submittedName>
</protein>